<dbReference type="Gene3D" id="1.10.287.90">
    <property type="match status" value="1"/>
</dbReference>
<evidence type="ECO:0000313" key="24">
    <source>
        <dbReference type="Proteomes" id="UP000295382"/>
    </source>
</evidence>
<evidence type="ECO:0000256" key="2">
    <source>
        <dbReference type="ARBA" id="ARBA00004418"/>
    </source>
</evidence>
<dbReference type="InterPro" id="IPR036909">
    <property type="entry name" value="Cyt_c-like_dom_sf"/>
</dbReference>
<comment type="catalytic activity">
    <reaction evidence="16 19">
        <text>4 Fe(II)-[cytochrome c] + O2 + 8 H(+)(in) = 4 Fe(III)-[cytochrome c] + 2 H2O + 4 H(+)(out)</text>
        <dbReference type="Rhea" id="RHEA:11436"/>
        <dbReference type="Rhea" id="RHEA-COMP:10350"/>
        <dbReference type="Rhea" id="RHEA-COMP:14399"/>
        <dbReference type="ChEBI" id="CHEBI:15377"/>
        <dbReference type="ChEBI" id="CHEBI:15378"/>
        <dbReference type="ChEBI" id="CHEBI:15379"/>
        <dbReference type="ChEBI" id="CHEBI:29033"/>
        <dbReference type="ChEBI" id="CHEBI:29034"/>
        <dbReference type="EC" id="7.1.1.9"/>
    </reaction>
</comment>
<feature type="domain" description="Cytochrome c" evidence="22">
    <location>
        <begin position="214"/>
        <end position="308"/>
    </location>
</feature>
<evidence type="ECO:0000256" key="11">
    <source>
        <dbReference type="ARBA" id="ARBA00022989"/>
    </source>
</evidence>
<dbReference type="Pfam" id="PF00034">
    <property type="entry name" value="Cytochrom_C"/>
    <property type="match status" value="1"/>
</dbReference>
<dbReference type="SUPFAM" id="SSF49503">
    <property type="entry name" value="Cupredoxins"/>
    <property type="match status" value="1"/>
</dbReference>
<dbReference type="GO" id="GO:0042773">
    <property type="term" value="P:ATP synthesis coupled electron transport"/>
    <property type="evidence" value="ECO:0007669"/>
    <property type="project" value="TreeGrafter"/>
</dbReference>
<evidence type="ECO:0000256" key="19">
    <source>
        <dbReference type="RuleBase" id="RU004024"/>
    </source>
</evidence>
<dbReference type="Gene3D" id="2.60.40.420">
    <property type="entry name" value="Cupredoxins - blue copper proteins"/>
    <property type="match status" value="1"/>
</dbReference>
<dbReference type="InterPro" id="IPR002429">
    <property type="entry name" value="CcO_II-like_C"/>
</dbReference>
<evidence type="ECO:0000256" key="3">
    <source>
        <dbReference type="ARBA" id="ARBA00007866"/>
    </source>
</evidence>
<keyword evidence="10 18" id="KW-0249">Electron transport</keyword>
<keyword evidence="9" id="KW-1278">Translocase</keyword>
<evidence type="ECO:0000313" key="23">
    <source>
        <dbReference type="EMBL" id="TCS39369.1"/>
    </source>
</evidence>
<dbReference type="GO" id="GO:0004129">
    <property type="term" value="F:cytochrome-c oxidase activity"/>
    <property type="evidence" value="ECO:0007669"/>
    <property type="project" value="UniProtKB-EC"/>
</dbReference>
<protein>
    <recommendedName>
        <fullName evidence="19">Cytochrome c oxidase subunit 2</fullName>
        <ecNumber evidence="19">7.1.1.9</ecNumber>
    </recommendedName>
</protein>
<keyword evidence="13 19" id="KW-0186">Copper</keyword>
<dbReference type="EC" id="7.1.1.9" evidence="19"/>
<dbReference type="OrthoDB" id="9773456at2"/>
<sequence length="316" mass="35276">MNTAFHLLPAAASSAANRFDLLMLTLVLLTGTVAFAVAFLIVWFSIRYRKGSRADRSHAPTTGRRIEVAWVIVPLMLFLCVYAWAAYDYLQLYRIPSNAMPVFVVAKQWMWKLEHGNGRREISELHVPVGQPVRLVMTSQDVIHSFFVPAFRIKQDVLPGRYTSIWFTPTQPGEFTLFCAEYCGTEHSVMRGRIVVMPPAEFSRWLAQGAGHPGMAARGFDLFRQFGCSGCHASGSAVHAPDLNGLLGRTVHLQDGRSLVADENYVRDSILLPKKDVAAGYEPIMPSFAGQISEEDLMAIIEFLRQTGENDAARIR</sequence>
<dbReference type="PROSITE" id="PS00078">
    <property type="entry name" value="COX2"/>
    <property type="match status" value="1"/>
</dbReference>
<dbReference type="PANTHER" id="PTHR22888">
    <property type="entry name" value="CYTOCHROME C OXIDASE, SUBUNIT II"/>
    <property type="match status" value="1"/>
</dbReference>
<feature type="transmembrane region" description="Helical" evidence="20">
    <location>
        <begin position="67"/>
        <end position="87"/>
    </location>
</feature>
<dbReference type="GO" id="GO:0042597">
    <property type="term" value="C:periplasmic space"/>
    <property type="evidence" value="ECO:0007669"/>
    <property type="project" value="UniProtKB-SubCell"/>
</dbReference>
<keyword evidence="24" id="KW-1185">Reference proteome</keyword>
<evidence type="ECO:0000256" key="12">
    <source>
        <dbReference type="ARBA" id="ARBA00023004"/>
    </source>
</evidence>
<evidence type="ECO:0000259" key="22">
    <source>
        <dbReference type="PROSITE" id="PS51007"/>
    </source>
</evidence>
<evidence type="ECO:0000256" key="5">
    <source>
        <dbReference type="ARBA" id="ARBA00022617"/>
    </source>
</evidence>
<evidence type="ECO:0000256" key="16">
    <source>
        <dbReference type="ARBA" id="ARBA00047816"/>
    </source>
</evidence>
<dbReference type="SUPFAM" id="SSF46626">
    <property type="entry name" value="Cytochrome c"/>
    <property type="match status" value="1"/>
</dbReference>
<keyword evidence="12 17" id="KW-0408">Iron</keyword>
<comment type="caution">
    <text evidence="23">The sequence shown here is derived from an EMBL/GenBank/DDBJ whole genome shotgun (WGS) entry which is preliminary data.</text>
</comment>
<reference evidence="23 24" key="1">
    <citation type="submission" date="2019-03" db="EMBL/GenBank/DDBJ databases">
        <title>Genomic Encyclopedia of Type Strains, Phase IV (KMG-IV): sequencing the most valuable type-strain genomes for metagenomic binning, comparative biology and taxonomic classification.</title>
        <authorList>
            <person name="Goeker M."/>
        </authorList>
    </citation>
    <scope>NUCLEOTIDE SEQUENCE [LARGE SCALE GENOMIC DNA]</scope>
    <source>
        <strain evidence="23 24">DSM 7445</strain>
    </source>
</reference>
<dbReference type="CDD" id="cd13915">
    <property type="entry name" value="CuRO_HCO_II_like_2"/>
    <property type="match status" value="1"/>
</dbReference>
<comment type="function">
    <text evidence="15 19">Subunits I and II form the functional core of the enzyme complex. Electrons originating in cytochrome c are transferred via heme a and Cu(A) to the binuclear center formed by heme a3 and Cu(B).</text>
</comment>
<keyword evidence="4 18" id="KW-0813">Transport</keyword>
<dbReference type="SUPFAM" id="SSF81464">
    <property type="entry name" value="Cytochrome c oxidase subunit II-like, transmembrane region"/>
    <property type="match status" value="1"/>
</dbReference>
<keyword evidence="11 20" id="KW-1133">Transmembrane helix</keyword>
<dbReference type="PROSITE" id="PS51007">
    <property type="entry name" value="CYTC"/>
    <property type="match status" value="1"/>
</dbReference>
<dbReference type="PROSITE" id="PS50857">
    <property type="entry name" value="COX2_CUA"/>
    <property type="match status" value="1"/>
</dbReference>
<comment type="cofactor">
    <cofactor evidence="19">
        <name>Cu cation</name>
        <dbReference type="ChEBI" id="CHEBI:23378"/>
    </cofactor>
    <text evidence="19">Binds a copper A center.</text>
</comment>
<evidence type="ECO:0000256" key="14">
    <source>
        <dbReference type="ARBA" id="ARBA00023136"/>
    </source>
</evidence>
<dbReference type="InterPro" id="IPR045187">
    <property type="entry name" value="CcO_II"/>
</dbReference>
<evidence type="ECO:0000256" key="9">
    <source>
        <dbReference type="ARBA" id="ARBA00022967"/>
    </source>
</evidence>
<evidence type="ECO:0000256" key="20">
    <source>
        <dbReference type="SAM" id="Phobius"/>
    </source>
</evidence>
<evidence type="ECO:0000256" key="4">
    <source>
        <dbReference type="ARBA" id="ARBA00022448"/>
    </source>
</evidence>
<dbReference type="EMBL" id="SLZQ01000001">
    <property type="protein sequence ID" value="TCS39369.1"/>
    <property type="molecule type" value="Genomic_DNA"/>
</dbReference>
<gene>
    <name evidence="23" type="ORF">EDC30_101325</name>
</gene>
<dbReference type="InterPro" id="IPR009056">
    <property type="entry name" value="Cyt_c-like_dom"/>
</dbReference>
<dbReference type="GO" id="GO:0005507">
    <property type="term" value="F:copper ion binding"/>
    <property type="evidence" value="ECO:0007669"/>
    <property type="project" value="InterPro"/>
</dbReference>
<name>A0A4R3I5T4_PAULE</name>
<proteinExistence type="inferred from homology"/>
<evidence type="ECO:0000256" key="17">
    <source>
        <dbReference type="PROSITE-ProRule" id="PRU00433"/>
    </source>
</evidence>
<dbReference type="PANTHER" id="PTHR22888:SF9">
    <property type="entry name" value="CYTOCHROME C OXIDASE SUBUNIT 2"/>
    <property type="match status" value="1"/>
</dbReference>
<evidence type="ECO:0000256" key="8">
    <source>
        <dbReference type="ARBA" id="ARBA00022723"/>
    </source>
</evidence>
<evidence type="ECO:0000256" key="6">
    <source>
        <dbReference type="ARBA" id="ARBA00022660"/>
    </source>
</evidence>
<dbReference type="InterPro" id="IPR008972">
    <property type="entry name" value="Cupredoxin"/>
</dbReference>
<dbReference type="RefSeq" id="WP_132256659.1">
    <property type="nucleotide sequence ID" value="NZ_SLZQ01000001.1"/>
</dbReference>
<organism evidence="23 24">
    <name type="scientific">Paucimonas lemoignei</name>
    <name type="common">Pseudomonas lemoignei</name>
    <dbReference type="NCBI Taxonomy" id="29443"/>
    <lineage>
        <taxon>Bacteria</taxon>
        <taxon>Pseudomonadati</taxon>
        <taxon>Pseudomonadota</taxon>
        <taxon>Betaproteobacteria</taxon>
        <taxon>Burkholderiales</taxon>
        <taxon>Burkholderiaceae</taxon>
        <taxon>Paucimonas</taxon>
    </lineage>
</organism>
<dbReference type="GO" id="GO:0020037">
    <property type="term" value="F:heme binding"/>
    <property type="evidence" value="ECO:0007669"/>
    <property type="project" value="InterPro"/>
</dbReference>
<keyword evidence="7 18" id="KW-0812">Transmembrane</keyword>
<evidence type="ECO:0000259" key="21">
    <source>
        <dbReference type="PROSITE" id="PS50857"/>
    </source>
</evidence>
<dbReference type="Proteomes" id="UP000295382">
    <property type="component" value="Unassembled WGS sequence"/>
</dbReference>
<accession>A0A4R3I5T4</accession>
<feature type="domain" description="Cytochrome oxidase subunit II copper A binding" evidence="21">
    <location>
        <begin position="97"/>
        <end position="208"/>
    </location>
</feature>
<keyword evidence="5 17" id="KW-0349">Heme</keyword>
<dbReference type="InterPro" id="IPR011759">
    <property type="entry name" value="Cyt_c_oxidase_su2_TM_dom"/>
</dbReference>
<keyword evidence="8 17" id="KW-0479">Metal-binding</keyword>
<evidence type="ECO:0000256" key="1">
    <source>
        <dbReference type="ARBA" id="ARBA00004141"/>
    </source>
</evidence>
<dbReference type="Gene3D" id="1.10.760.10">
    <property type="entry name" value="Cytochrome c-like domain"/>
    <property type="match status" value="1"/>
</dbReference>
<dbReference type="Pfam" id="PF00116">
    <property type="entry name" value="COX2"/>
    <property type="match status" value="1"/>
</dbReference>
<evidence type="ECO:0000256" key="13">
    <source>
        <dbReference type="ARBA" id="ARBA00023008"/>
    </source>
</evidence>
<evidence type="ECO:0000256" key="10">
    <source>
        <dbReference type="ARBA" id="ARBA00022982"/>
    </source>
</evidence>
<dbReference type="GO" id="GO:0005886">
    <property type="term" value="C:plasma membrane"/>
    <property type="evidence" value="ECO:0007669"/>
    <property type="project" value="UniProtKB-SubCell"/>
</dbReference>
<dbReference type="Pfam" id="PF02790">
    <property type="entry name" value="COX2_TM"/>
    <property type="match status" value="1"/>
</dbReference>
<comment type="subcellular location">
    <subcellularLocation>
        <location evidence="18">Cell membrane</location>
        <topology evidence="18">Multi-pass membrane protein</topology>
    </subcellularLocation>
    <subcellularLocation>
        <location evidence="1">Membrane</location>
        <topology evidence="1">Multi-pass membrane protein</topology>
    </subcellularLocation>
    <subcellularLocation>
        <location evidence="2">Periplasm</location>
    </subcellularLocation>
</comment>
<evidence type="ECO:0000256" key="7">
    <source>
        <dbReference type="ARBA" id="ARBA00022692"/>
    </source>
</evidence>
<dbReference type="InterPro" id="IPR014222">
    <property type="entry name" value="Cyt_c_oxidase_su2"/>
</dbReference>
<dbReference type="GO" id="GO:0016491">
    <property type="term" value="F:oxidoreductase activity"/>
    <property type="evidence" value="ECO:0007669"/>
    <property type="project" value="InterPro"/>
</dbReference>
<keyword evidence="6 18" id="KW-0679">Respiratory chain</keyword>
<dbReference type="NCBIfam" id="TIGR02866">
    <property type="entry name" value="CoxB"/>
    <property type="match status" value="1"/>
</dbReference>
<dbReference type="InterPro" id="IPR036257">
    <property type="entry name" value="Cyt_c_oxidase_su2_TM_sf"/>
</dbReference>
<evidence type="ECO:0000256" key="18">
    <source>
        <dbReference type="RuleBase" id="RU000456"/>
    </source>
</evidence>
<dbReference type="InterPro" id="IPR001505">
    <property type="entry name" value="Copper_CuA"/>
</dbReference>
<keyword evidence="14 20" id="KW-0472">Membrane</keyword>
<dbReference type="AlphaFoldDB" id="A0A4R3I5T4"/>
<feature type="transmembrane region" description="Helical" evidence="20">
    <location>
        <begin position="26"/>
        <end position="46"/>
    </location>
</feature>
<evidence type="ECO:0000256" key="15">
    <source>
        <dbReference type="ARBA" id="ARBA00024688"/>
    </source>
</evidence>
<comment type="similarity">
    <text evidence="3 18">Belongs to the cytochrome c oxidase subunit 2 family.</text>
</comment>